<reference evidence="1" key="2">
    <citation type="journal article" date="2015" name="Fish Shellfish Immunol.">
        <title>Early steps in the European eel (Anguilla anguilla)-Vibrio vulnificus interaction in the gills: Role of the RtxA13 toxin.</title>
        <authorList>
            <person name="Callol A."/>
            <person name="Pajuelo D."/>
            <person name="Ebbesson L."/>
            <person name="Teles M."/>
            <person name="MacKenzie S."/>
            <person name="Amaro C."/>
        </authorList>
    </citation>
    <scope>NUCLEOTIDE SEQUENCE</scope>
</reference>
<evidence type="ECO:0000313" key="1">
    <source>
        <dbReference type="EMBL" id="JAH68396.1"/>
    </source>
</evidence>
<dbReference type="EMBL" id="GBXM01040181">
    <property type="protein sequence ID" value="JAH68396.1"/>
    <property type="molecule type" value="Transcribed_RNA"/>
</dbReference>
<sequence>MLRNGDDYGATGVTDLTLKRKPQSIRVQLDYNRGEV</sequence>
<name>A0A0E9URM9_ANGAN</name>
<dbReference type="AlphaFoldDB" id="A0A0E9URM9"/>
<proteinExistence type="predicted"/>
<reference evidence="1" key="1">
    <citation type="submission" date="2014-11" db="EMBL/GenBank/DDBJ databases">
        <authorList>
            <person name="Amaro Gonzalez C."/>
        </authorList>
    </citation>
    <scope>NUCLEOTIDE SEQUENCE</scope>
</reference>
<protein>
    <submittedName>
        <fullName evidence="1">Uncharacterized protein</fullName>
    </submittedName>
</protein>
<organism evidence="1">
    <name type="scientific">Anguilla anguilla</name>
    <name type="common">European freshwater eel</name>
    <name type="synonym">Muraena anguilla</name>
    <dbReference type="NCBI Taxonomy" id="7936"/>
    <lineage>
        <taxon>Eukaryota</taxon>
        <taxon>Metazoa</taxon>
        <taxon>Chordata</taxon>
        <taxon>Craniata</taxon>
        <taxon>Vertebrata</taxon>
        <taxon>Euteleostomi</taxon>
        <taxon>Actinopterygii</taxon>
        <taxon>Neopterygii</taxon>
        <taxon>Teleostei</taxon>
        <taxon>Anguilliformes</taxon>
        <taxon>Anguillidae</taxon>
        <taxon>Anguilla</taxon>
    </lineage>
</organism>
<accession>A0A0E9URM9</accession>